<dbReference type="Gene3D" id="3.40.50.300">
    <property type="entry name" value="P-loop containing nucleotide triphosphate hydrolases"/>
    <property type="match status" value="1"/>
</dbReference>
<reference evidence="6 7" key="1">
    <citation type="submission" date="2023-03" db="EMBL/GenBank/DDBJ databases">
        <title>Complete genome sequence of Tepidibacter sp. SWIR-1, isolated from a deep-sea hydrothermal vent.</title>
        <authorList>
            <person name="Li X."/>
        </authorList>
    </citation>
    <scope>NUCLEOTIDE SEQUENCE [LARGE SCALE GENOMIC DNA]</scope>
    <source>
        <strain evidence="6 7">SWIR-1</strain>
    </source>
</reference>
<dbReference type="Gene3D" id="1.10.1420.10">
    <property type="match status" value="1"/>
</dbReference>
<dbReference type="Pfam" id="PF00488">
    <property type="entry name" value="MutS_V"/>
    <property type="match status" value="1"/>
</dbReference>
<dbReference type="Proteomes" id="UP001222800">
    <property type="component" value="Chromosome"/>
</dbReference>
<sequence>MKSIKSIYERRFNYYSKLLTTLSKNLNIIANIRLLVGVITIINIIFLFKLKMNYIIGGISVLCIFLFIYLVVVYNKLENTKKYISILKEINLCGIKRITGEWSNFSEKGNEFKDENHNFSYDLDIFGQASLFQWINSAQTYIGRKTLADMLSNPCKNKENINKRQEAIHELSSKRWWRHRLKAEGMLIMEKCNYSEELFDWAVNSNSFYSNSIVALIIRVLPMFTCASLLFYYLTNNISILIPRVLLIFQVLLTFSDISHKNKELNLVYKYKNNIKVYKKILNHFEKTSFDSEYLNDLKIKLNNGSNFSAAEQLRKLEKLSDSISNRSNLMFYLINIILLWDYQCMVDLENWKNQFGSSIKNYIFILGEIEALSSLATIEHDYPHWTTPIITESPSIFNAKSLGHPLISINQICNDINIEKPSEIILITGSNMSGKSTFLRTIGINLVLAYSGAPVCADYMKCSIVDIYTCMRTSDNIEKSISSFYGELLRIKKIINATKESNQIFFLLDEIFKGTNSQDRHIGAKVLIKQLYNNGAMGLVSTHDLELGDLENESNGNFKNYHFREYYKDNKIYFDYKLRSGISTTTNALYLIKMIGIELDNY</sequence>
<proteinExistence type="predicted"/>
<keyword evidence="2" id="KW-0067">ATP-binding</keyword>
<organism evidence="6 7">
    <name type="scientific">Tepidibacter hydrothermalis</name>
    <dbReference type="NCBI Taxonomy" id="3036126"/>
    <lineage>
        <taxon>Bacteria</taxon>
        <taxon>Bacillati</taxon>
        <taxon>Bacillota</taxon>
        <taxon>Clostridia</taxon>
        <taxon>Peptostreptococcales</taxon>
        <taxon>Peptostreptococcaceae</taxon>
        <taxon>Tepidibacter</taxon>
    </lineage>
</organism>
<keyword evidence="4" id="KW-1133">Transmembrane helix</keyword>
<evidence type="ECO:0000313" key="6">
    <source>
        <dbReference type="EMBL" id="WFD11827.1"/>
    </source>
</evidence>
<dbReference type="InterPro" id="IPR045076">
    <property type="entry name" value="MutS"/>
</dbReference>
<dbReference type="CDD" id="cd03283">
    <property type="entry name" value="ABC_MutS-like"/>
    <property type="match status" value="1"/>
</dbReference>
<gene>
    <name evidence="6" type="ORF">P4S50_07045</name>
</gene>
<dbReference type="PANTHER" id="PTHR11361">
    <property type="entry name" value="DNA MISMATCH REPAIR PROTEIN MUTS FAMILY MEMBER"/>
    <property type="match status" value="1"/>
</dbReference>
<dbReference type="SMART" id="SM00534">
    <property type="entry name" value="MUTSac"/>
    <property type="match status" value="1"/>
</dbReference>
<dbReference type="RefSeq" id="WP_277734017.1">
    <property type="nucleotide sequence ID" value="NZ_CP120733.1"/>
</dbReference>
<dbReference type="EMBL" id="CP120733">
    <property type="protein sequence ID" value="WFD11827.1"/>
    <property type="molecule type" value="Genomic_DNA"/>
</dbReference>
<feature type="transmembrane region" description="Helical" evidence="4">
    <location>
        <begin position="213"/>
        <end position="234"/>
    </location>
</feature>
<evidence type="ECO:0000259" key="5">
    <source>
        <dbReference type="SMART" id="SM00534"/>
    </source>
</evidence>
<dbReference type="SUPFAM" id="SSF48334">
    <property type="entry name" value="DNA repair protein MutS, domain III"/>
    <property type="match status" value="1"/>
</dbReference>
<feature type="transmembrane region" description="Helical" evidence="4">
    <location>
        <begin position="54"/>
        <end position="74"/>
    </location>
</feature>
<keyword evidence="1" id="KW-0547">Nucleotide-binding</keyword>
<feature type="domain" description="DNA mismatch repair proteins mutS family" evidence="5">
    <location>
        <begin position="423"/>
        <end position="602"/>
    </location>
</feature>
<feature type="transmembrane region" description="Helical" evidence="4">
    <location>
        <begin position="26"/>
        <end position="48"/>
    </location>
</feature>
<dbReference type="PANTHER" id="PTHR11361:SF99">
    <property type="entry name" value="DNA MISMATCH REPAIR PROTEIN"/>
    <property type="match status" value="1"/>
</dbReference>
<keyword evidence="4" id="KW-0472">Membrane</keyword>
<dbReference type="SUPFAM" id="SSF52540">
    <property type="entry name" value="P-loop containing nucleoside triphosphate hydrolases"/>
    <property type="match status" value="1"/>
</dbReference>
<evidence type="ECO:0000256" key="3">
    <source>
        <dbReference type="ARBA" id="ARBA00023125"/>
    </source>
</evidence>
<keyword evidence="3" id="KW-0238">DNA-binding</keyword>
<accession>A0ABY8EFV0</accession>
<keyword evidence="4" id="KW-0812">Transmembrane</keyword>
<evidence type="ECO:0000313" key="7">
    <source>
        <dbReference type="Proteomes" id="UP001222800"/>
    </source>
</evidence>
<evidence type="ECO:0000256" key="2">
    <source>
        <dbReference type="ARBA" id="ARBA00022840"/>
    </source>
</evidence>
<protein>
    <submittedName>
        <fullName evidence="6">DNA mismatch repair protein</fullName>
    </submittedName>
</protein>
<evidence type="ECO:0000256" key="4">
    <source>
        <dbReference type="SAM" id="Phobius"/>
    </source>
</evidence>
<evidence type="ECO:0000256" key="1">
    <source>
        <dbReference type="ARBA" id="ARBA00022741"/>
    </source>
</evidence>
<dbReference type="InterPro" id="IPR000432">
    <property type="entry name" value="DNA_mismatch_repair_MutS_C"/>
</dbReference>
<dbReference type="InterPro" id="IPR036187">
    <property type="entry name" value="DNA_mismatch_repair_MutS_sf"/>
</dbReference>
<dbReference type="InterPro" id="IPR027417">
    <property type="entry name" value="P-loop_NTPase"/>
</dbReference>
<keyword evidence="7" id="KW-1185">Reference proteome</keyword>
<name>A0ABY8EFV0_9FIRM</name>